<evidence type="ECO:0000313" key="1">
    <source>
        <dbReference type="EMBL" id="CAB5223693.1"/>
    </source>
</evidence>
<gene>
    <name evidence="1" type="ORF">UFOVP388_17</name>
</gene>
<protein>
    <submittedName>
        <fullName evidence="1">Uncharacterized protein</fullName>
    </submittedName>
</protein>
<proteinExistence type="predicted"/>
<accession>A0A6J7WZR4</accession>
<dbReference type="EMBL" id="LR798324">
    <property type="protein sequence ID" value="CAB5223693.1"/>
    <property type="molecule type" value="Genomic_DNA"/>
</dbReference>
<reference evidence="1" key="1">
    <citation type="submission" date="2020-05" db="EMBL/GenBank/DDBJ databases">
        <authorList>
            <person name="Chiriac C."/>
            <person name="Salcher M."/>
            <person name="Ghai R."/>
            <person name="Kavagutti S V."/>
        </authorList>
    </citation>
    <scope>NUCLEOTIDE SEQUENCE</scope>
</reference>
<sequence length="58" mass="7196">MKAPRQTFFEFSSRLQWFNYFSKKTGRQIFRWQLYCTGLDSDEIKQKYNAIYKDKNNE</sequence>
<organism evidence="1">
    <name type="scientific">uncultured Caudovirales phage</name>
    <dbReference type="NCBI Taxonomy" id="2100421"/>
    <lineage>
        <taxon>Viruses</taxon>
        <taxon>Duplodnaviria</taxon>
        <taxon>Heunggongvirae</taxon>
        <taxon>Uroviricota</taxon>
        <taxon>Caudoviricetes</taxon>
        <taxon>Peduoviridae</taxon>
        <taxon>Maltschvirus</taxon>
        <taxon>Maltschvirus maltsch</taxon>
    </lineage>
</organism>
<name>A0A6J7WZR4_9CAUD</name>